<reference evidence="2" key="1">
    <citation type="submission" date="2013-06" db="EMBL/GenBank/DDBJ databases">
        <authorList>
            <person name="Zhao Q."/>
        </authorList>
    </citation>
    <scope>NUCLEOTIDE SEQUENCE</scope>
    <source>
        <strain evidence="2">cv. W1943</strain>
    </source>
</reference>
<evidence type="ECO:0000313" key="2">
    <source>
        <dbReference type="Proteomes" id="UP000008022"/>
    </source>
</evidence>
<keyword evidence="2" id="KW-1185">Reference proteome</keyword>
<protein>
    <submittedName>
        <fullName evidence="1">Uncharacterized protein</fullName>
    </submittedName>
</protein>
<organism evidence="1 2">
    <name type="scientific">Oryza rufipogon</name>
    <name type="common">Brownbeard rice</name>
    <name type="synonym">Asian wild rice</name>
    <dbReference type="NCBI Taxonomy" id="4529"/>
    <lineage>
        <taxon>Eukaryota</taxon>
        <taxon>Viridiplantae</taxon>
        <taxon>Streptophyta</taxon>
        <taxon>Embryophyta</taxon>
        <taxon>Tracheophyta</taxon>
        <taxon>Spermatophyta</taxon>
        <taxon>Magnoliopsida</taxon>
        <taxon>Liliopsida</taxon>
        <taxon>Poales</taxon>
        <taxon>Poaceae</taxon>
        <taxon>BOP clade</taxon>
        <taxon>Oryzoideae</taxon>
        <taxon>Oryzeae</taxon>
        <taxon>Oryzinae</taxon>
        <taxon>Oryza</taxon>
    </lineage>
</organism>
<name>A0A0E0RBJ8_ORYRU</name>
<proteinExistence type="predicted"/>
<dbReference type="STRING" id="4529.A0A0E0RBJ8"/>
<evidence type="ECO:0000313" key="1">
    <source>
        <dbReference type="EnsemblPlants" id="ORUFI11G23190.1"/>
    </source>
</evidence>
<sequence length="110" mass="11199">MSRFKEALHFLSDNCGITSQWLVDIVEYLEDRSLAAALAFSRLAAATAAASSPAACSSPASPRWPRVAIGAGPVGVLGELGPQLLLPLPTLFPRGSNRRVGPNGGGGGGG</sequence>
<dbReference type="Gramene" id="ORUFI11G23190.1">
    <property type="protein sequence ID" value="ORUFI11G23190.1"/>
    <property type="gene ID" value="ORUFI11G23190"/>
</dbReference>
<dbReference type="EnsemblPlants" id="ORUFI11G23190.1">
    <property type="protein sequence ID" value="ORUFI11G23190.1"/>
    <property type="gene ID" value="ORUFI11G23190"/>
</dbReference>
<dbReference type="HOGENOM" id="CLU_2175141_0_0_1"/>
<dbReference type="Proteomes" id="UP000008022">
    <property type="component" value="Unassembled WGS sequence"/>
</dbReference>
<accession>A0A0E0RBJ8</accession>
<reference evidence="1" key="2">
    <citation type="submission" date="2015-06" db="UniProtKB">
        <authorList>
            <consortium name="EnsemblPlants"/>
        </authorList>
    </citation>
    <scope>IDENTIFICATION</scope>
</reference>
<dbReference type="AlphaFoldDB" id="A0A0E0RBJ8"/>